<keyword evidence="9" id="KW-0864">Zinc transport</keyword>
<evidence type="ECO:0000256" key="11">
    <source>
        <dbReference type="ARBA" id="ARBA00023157"/>
    </source>
</evidence>
<organism evidence="14 15">
    <name type="scientific">Thiomonas bhubaneswarensis</name>
    <dbReference type="NCBI Taxonomy" id="339866"/>
    <lineage>
        <taxon>Bacteria</taxon>
        <taxon>Pseudomonadati</taxon>
        <taxon>Pseudomonadota</taxon>
        <taxon>Betaproteobacteria</taxon>
        <taxon>Burkholderiales</taxon>
        <taxon>Thiomonas</taxon>
    </lineage>
</organism>
<dbReference type="Gene3D" id="3.40.50.1980">
    <property type="entry name" value="Nitrogenase molybdenum iron protein domain"/>
    <property type="match status" value="2"/>
</dbReference>
<dbReference type="GO" id="GO:0006829">
    <property type="term" value="P:zinc ion transport"/>
    <property type="evidence" value="ECO:0007669"/>
    <property type="project" value="UniProtKB-KW"/>
</dbReference>
<dbReference type="Proteomes" id="UP000183649">
    <property type="component" value="Unassembled WGS sequence"/>
</dbReference>
<keyword evidence="7" id="KW-0574">Periplasm</keyword>
<evidence type="ECO:0000256" key="2">
    <source>
        <dbReference type="ARBA" id="ARBA00011028"/>
    </source>
</evidence>
<name>A0A0K6I6C2_9BURK</name>
<reference evidence="15" key="1">
    <citation type="submission" date="2015-08" db="EMBL/GenBank/DDBJ databases">
        <authorList>
            <person name="Varghese N."/>
        </authorList>
    </citation>
    <scope>NUCLEOTIDE SEQUENCE [LARGE SCALE GENOMIC DNA]</scope>
    <source>
        <strain evidence="15">DSM 18181</strain>
    </source>
</reference>
<evidence type="ECO:0000256" key="6">
    <source>
        <dbReference type="ARBA" id="ARBA00022729"/>
    </source>
</evidence>
<feature type="compositionally biased region" description="Basic and acidic residues" evidence="12">
    <location>
        <begin position="122"/>
        <end position="146"/>
    </location>
</feature>
<dbReference type="GO" id="GO:0046872">
    <property type="term" value="F:metal ion binding"/>
    <property type="evidence" value="ECO:0007669"/>
    <property type="project" value="UniProtKB-KW"/>
</dbReference>
<evidence type="ECO:0000256" key="10">
    <source>
        <dbReference type="ARBA" id="ARBA00023065"/>
    </source>
</evidence>
<proteinExistence type="inferred from homology"/>
<evidence type="ECO:0000313" key="14">
    <source>
        <dbReference type="EMBL" id="CUA98862.1"/>
    </source>
</evidence>
<evidence type="ECO:0000256" key="5">
    <source>
        <dbReference type="ARBA" id="ARBA00022723"/>
    </source>
</evidence>
<keyword evidence="15" id="KW-1185">Reference proteome</keyword>
<dbReference type="AlphaFoldDB" id="A0A0K6I6C2"/>
<dbReference type="SUPFAM" id="SSF53807">
    <property type="entry name" value="Helical backbone' metal receptor"/>
    <property type="match status" value="1"/>
</dbReference>
<keyword evidence="5" id="KW-0479">Metal-binding</keyword>
<dbReference type="OrthoDB" id="9793396at2"/>
<evidence type="ECO:0000256" key="8">
    <source>
        <dbReference type="ARBA" id="ARBA00022833"/>
    </source>
</evidence>
<dbReference type="RefSeq" id="WP_055451151.1">
    <property type="nucleotide sequence ID" value="NZ_CYHF01000008.1"/>
</dbReference>
<feature type="region of interest" description="Disordered" evidence="12">
    <location>
        <begin position="115"/>
        <end position="152"/>
    </location>
</feature>
<evidence type="ECO:0000256" key="12">
    <source>
        <dbReference type="SAM" id="MobiDB-lite"/>
    </source>
</evidence>
<dbReference type="STRING" id="339866.GCA_001418255_02288"/>
<evidence type="ECO:0000256" key="1">
    <source>
        <dbReference type="ARBA" id="ARBA00004418"/>
    </source>
</evidence>
<evidence type="ECO:0000256" key="7">
    <source>
        <dbReference type="ARBA" id="ARBA00022764"/>
    </source>
</evidence>
<dbReference type="PANTHER" id="PTHR42953">
    <property type="entry name" value="HIGH-AFFINITY ZINC UPTAKE SYSTEM PROTEIN ZNUA-RELATED"/>
    <property type="match status" value="1"/>
</dbReference>
<dbReference type="EMBL" id="CYHF01000008">
    <property type="protein sequence ID" value="CUA98862.1"/>
    <property type="molecule type" value="Genomic_DNA"/>
</dbReference>
<keyword evidence="11" id="KW-1015">Disulfide bond</keyword>
<dbReference type="PANTHER" id="PTHR42953:SF3">
    <property type="entry name" value="HIGH-AFFINITY ZINC UPTAKE SYSTEM PROTEIN ZNUA"/>
    <property type="match status" value="1"/>
</dbReference>
<feature type="signal peptide" evidence="13">
    <location>
        <begin position="1"/>
        <end position="25"/>
    </location>
</feature>
<dbReference type="InterPro" id="IPR035520">
    <property type="entry name" value="ZnuA"/>
</dbReference>
<accession>A0A0K6I6C2</accession>
<evidence type="ECO:0000256" key="13">
    <source>
        <dbReference type="SAM" id="SignalP"/>
    </source>
</evidence>
<dbReference type="Pfam" id="PF01297">
    <property type="entry name" value="ZnuA"/>
    <property type="match status" value="1"/>
</dbReference>
<comment type="subcellular location">
    <subcellularLocation>
        <location evidence="1">Periplasm</location>
    </subcellularLocation>
</comment>
<feature type="chain" id="PRO_5005505308" description="High-affinity zinc uptake system protein ZnuA" evidence="13">
    <location>
        <begin position="26"/>
        <end position="320"/>
    </location>
</feature>
<dbReference type="CDD" id="cd01019">
    <property type="entry name" value="ZnuA"/>
    <property type="match status" value="1"/>
</dbReference>
<dbReference type="InterPro" id="IPR050492">
    <property type="entry name" value="Bact_metal-bind_prot9"/>
</dbReference>
<evidence type="ECO:0000313" key="15">
    <source>
        <dbReference type="Proteomes" id="UP000183649"/>
    </source>
</evidence>
<comment type="similarity">
    <text evidence="2">Belongs to the bacterial solute-binding protein 9 family.</text>
</comment>
<evidence type="ECO:0000256" key="9">
    <source>
        <dbReference type="ARBA" id="ARBA00022906"/>
    </source>
</evidence>
<keyword evidence="10" id="KW-0406">Ion transport</keyword>
<gene>
    <name evidence="14" type="ORF">Ga0061069_10860</name>
</gene>
<dbReference type="InterPro" id="IPR006127">
    <property type="entry name" value="ZnuA-like"/>
</dbReference>
<sequence>MLKLSRIAVFCTVLVAILRAPLAGAEPVKVAVSIKPVGDLVAAVMQGVGTPSVLIPPGRSPHTYALKPSERAAAEQAQVVFWIGPDVEPALNPVTRSLPKSTEVVTLSTAPGMNLLPARQGGDWERKRPAPKLHHDGEDHEQEHAHTGSFDGHLWLSPTNAKTIVRTAERVLAAKDPAHAAQYQANADKAVQTIDAMTAELTLQLQPVKHKPFIVFHDAYQYFEHAFGLRAVGSLLVSPEAMANARRVSQMRDKIQSLGVVCVFTEPQFEPKLVQTLVEGTPVRVGTLDPLGAKGPLGLAGYTQLMRQLATNLSQCLSAR</sequence>
<evidence type="ECO:0000256" key="3">
    <source>
        <dbReference type="ARBA" id="ARBA00015915"/>
    </source>
</evidence>
<keyword evidence="6 13" id="KW-0732">Signal</keyword>
<evidence type="ECO:0000256" key="4">
    <source>
        <dbReference type="ARBA" id="ARBA00022448"/>
    </source>
</evidence>
<protein>
    <recommendedName>
        <fullName evidence="3">High-affinity zinc uptake system protein ZnuA</fullName>
    </recommendedName>
</protein>
<keyword evidence="4" id="KW-0813">Transport</keyword>
<dbReference type="GO" id="GO:0042597">
    <property type="term" value="C:periplasmic space"/>
    <property type="evidence" value="ECO:0007669"/>
    <property type="project" value="UniProtKB-SubCell"/>
</dbReference>
<keyword evidence="8" id="KW-0862">Zinc</keyword>